<dbReference type="NCBIfam" id="TIGR00435">
    <property type="entry name" value="cysS"/>
    <property type="match status" value="1"/>
</dbReference>
<feature type="coiled-coil region" evidence="14">
    <location>
        <begin position="380"/>
        <end position="414"/>
    </location>
</feature>
<dbReference type="PANTHER" id="PTHR10890">
    <property type="entry name" value="CYSTEINYL-TRNA SYNTHETASE"/>
    <property type="match status" value="1"/>
</dbReference>
<evidence type="ECO:0000256" key="12">
    <source>
        <dbReference type="ARBA" id="ARBA00047398"/>
    </source>
</evidence>
<dbReference type="HAMAP" id="MF_00041">
    <property type="entry name" value="Cys_tRNA_synth"/>
    <property type="match status" value="1"/>
</dbReference>
<evidence type="ECO:0000256" key="8">
    <source>
        <dbReference type="ARBA" id="ARBA00022833"/>
    </source>
</evidence>
<dbReference type="GO" id="GO:0008270">
    <property type="term" value="F:zinc ion binding"/>
    <property type="evidence" value="ECO:0007669"/>
    <property type="project" value="UniProtKB-UniRule"/>
</dbReference>
<evidence type="ECO:0000313" key="16">
    <source>
        <dbReference type="EMBL" id="HFZ09148.1"/>
    </source>
</evidence>
<gene>
    <name evidence="13" type="primary">cysS</name>
    <name evidence="16" type="ORF">ENV41_03335</name>
</gene>
<dbReference type="InterPro" id="IPR014729">
    <property type="entry name" value="Rossmann-like_a/b/a_fold"/>
</dbReference>
<dbReference type="PRINTS" id="PR00983">
    <property type="entry name" value="TRNASYNTHCYS"/>
</dbReference>
<keyword evidence="5 13" id="KW-0436">Ligase</keyword>
<dbReference type="InterPro" id="IPR032678">
    <property type="entry name" value="tRNA-synt_1_cat_dom"/>
</dbReference>
<dbReference type="GO" id="GO:0004817">
    <property type="term" value="F:cysteine-tRNA ligase activity"/>
    <property type="evidence" value="ECO:0007669"/>
    <property type="project" value="UniProtKB-UniRule"/>
</dbReference>
<evidence type="ECO:0000259" key="15">
    <source>
        <dbReference type="Pfam" id="PF01406"/>
    </source>
</evidence>
<keyword evidence="14" id="KW-0175">Coiled coil</keyword>
<sequence>MKFFNTQSKKKETFKPLRQGVVKIYSCGPTVYGPAHLGNLRAYIFADVLNRFLNFKGYQTCWVMNITDIDDKTIQGAKKAGVSLKEFTKNNENNFLKDLKYLNIKKADFYPKATENIKEIQDLIKRLFEKGYAYEKDGSVYFDISRFKNYGKLSHFELEGVEAGARVDADQYEKEAPGDFVLWKKKKPGEPAWQLNVNGLKLDGRPGWHIECSAMAMKYLGATLDFHLGGVDLIFPHHENEIAQSEAATGKPFVRFWLHNEHLLIDGKKMAKSLGNFYILKDLIARGFDPLSFRYLCLQTHYRSKMNFTWESLEAAEKTLKEIKKLGQRESGQSISASVRRFIISAFEDDLDTPKALAILHRANNFNLWLEFDKVLGLGLGKIKEQRVKIKNEIRSLLEKREELRKQGRFEEADKIREKIQKMGYEIEDTEEGPRLIKS</sequence>
<evidence type="ECO:0000256" key="1">
    <source>
        <dbReference type="ARBA" id="ARBA00004496"/>
    </source>
</evidence>
<feature type="binding site" evidence="13">
    <location>
        <position position="212"/>
    </location>
    <ligand>
        <name>Zn(2+)</name>
        <dbReference type="ChEBI" id="CHEBI:29105"/>
    </ligand>
</feature>
<organism evidence="16">
    <name type="scientific">candidate division CPR3 bacterium</name>
    <dbReference type="NCBI Taxonomy" id="2268181"/>
    <lineage>
        <taxon>Bacteria</taxon>
        <taxon>Bacteria division CPR3</taxon>
    </lineage>
</organism>
<comment type="subcellular location">
    <subcellularLocation>
        <location evidence="1 13">Cytoplasm</location>
    </subcellularLocation>
</comment>
<keyword evidence="9 13" id="KW-0067">ATP-binding</keyword>
<feature type="short sequence motif" description="'HIGH' region" evidence="13">
    <location>
        <begin position="29"/>
        <end position="39"/>
    </location>
</feature>
<name>A0A7V3N5A9_UNCC3</name>
<dbReference type="FunFam" id="3.40.50.620:FF:000130">
    <property type="entry name" value="Cysteine--tRNA ligase"/>
    <property type="match status" value="1"/>
</dbReference>
<evidence type="ECO:0000256" key="5">
    <source>
        <dbReference type="ARBA" id="ARBA00022598"/>
    </source>
</evidence>
<dbReference type="EMBL" id="DTGG01000107">
    <property type="protein sequence ID" value="HFZ09148.1"/>
    <property type="molecule type" value="Genomic_DNA"/>
</dbReference>
<feature type="binding site" evidence="13">
    <location>
        <position position="237"/>
    </location>
    <ligand>
        <name>Zn(2+)</name>
        <dbReference type="ChEBI" id="CHEBI:29105"/>
    </ligand>
</feature>
<evidence type="ECO:0000256" key="13">
    <source>
        <dbReference type="HAMAP-Rule" id="MF_00041"/>
    </source>
</evidence>
<evidence type="ECO:0000256" key="7">
    <source>
        <dbReference type="ARBA" id="ARBA00022741"/>
    </source>
</evidence>
<dbReference type="InterPro" id="IPR009080">
    <property type="entry name" value="tRNAsynth_Ia_anticodon-bd"/>
</dbReference>
<dbReference type="SUPFAM" id="SSF47323">
    <property type="entry name" value="Anticodon-binding domain of a subclass of class I aminoacyl-tRNA synthetases"/>
    <property type="match status" value="1"/>
</dbReference>
<keyword evidence="10 13" id="KW-0648">Protein biosynthesis</keyword>
<dbReference type="GO" id="GO:0005829">
    <property type="term" value="C:cytosol"/>
    <property type="evidence" value="ECO:0007669"/>
    <property type="project" value="TreeGrafter"/>
</dbReference>
<dbReference type="Gene3D" id="3.40.50.620">
    <property type="entry name" value="HUPs"/>
    <property type="match status" value="1"/>
</dbReference>
<comment type="caution">
    <text evidence="16">The sequence shown here is derived from an EMBL/GenBank/DDBJ whole genome shotgun (WGS) entry which is preliminary data.</text>
</comment>
<evidence type="ECO:0000256" key="9">
    <source>
        <dbReference type="ARBA" id="ARBA00022840"/>
    </source>
</evidence>
<reference evidence="16" key="1">
    <citation type="journal article" date="2020" name="mSystems">
        <title>Genome- and Community-Level Interaction Insights into Carbon Utilization and Element Cycling Functions of Hydrothermarchaeota in Hydrothermal Sediment.</title>
        <authorList>
            <person name="Zhou Z."/>
            <person name="Liu Y."/>
            <person name="Xu W."/>
            <person name="Pan J."/>
            <person name="Luo Z.H."/>
            <person name="Li M."/>
        </authorList>
    </citation>
    <scope>NUCLEOTIDE SEQUENCE [LARGE SCALE GENOMIC DNA]</scope>
    <source>
        <strain evidence="16">SpSt-757</strain>
    </source>
</reference>
<dbReference type="Pfam" id="PF01406">
    <property type="entry name" value="tRNA-synt_1e"/>
    <property type="match status" value="1"/>
</dbReference>
<dbReference type="GO" id="GO:0006423">
    <property type="term" value="P:cysteinyl-tRNA aminoacylation"/>
    <property type="evidence" value="ECO:0007669"/>
    <property type="project" value="UniProtKB-UniRule"/>
</dbReference>
<keyword evidence="11 13" id="KW-0030">Aminoacyl-tRNA synthetase</keyword>
<feature type="domain" description="tRNA synthetases class I catalytic" evidence="15">
    <location>
        <begin position="14"/>
        <end position="317"/>
    </location>
</feature>
<evidence type="ECO:0000256" key="6">
    <source>
        <dbReference type="ARBA" id="ARBA00022723"/>
    </source>
</evidence>
<evidence type="ECO:0000256" key="2">
    <source>
        <dbReference type="ARBA" id="ARBA00005594"/>
    </source>
</evidence>
<comment type="catalytic activity">
    <reaction evidence="12 13">
        <text>tRNA(Cys) + L-cysteine + ATP = L-cysteinyl-tRNA(Cys) + AMP + diphosphate</text>
        <dbReference type="Rhea" id="RHEA:17773"/>
        <dbReference type="Rhea" id="RHEA-COMP:9661"/>
        <dbReference type="Rhea" id="RHEA-COMP:9679"/>
        <dbReference type="ChEBI" id="CHEBI:30616"/>
        <dbReference type="ChEBI" id="CHEBI:33019"/>
        <dbReference type="ChEBI" id="CHEBI:35235"/>
        <dbReference type="ChEBI" id="CHEBI:78442"/>
        <dbReference type="ChEBI" id="CHEBI:78517"/>
        <dbReference type="ChEBI" id="CHEBI:456215"/>
        <dbReference type="EC" id="6.1.1.16"/>
    </reaction>
</comment>
<dbReference type="CDD" id="cd00672">
    <property type="entry name" value="CysRS_core"/>
    <property type="match status" value="1"/>
</dbReference>
<feature type="short sequence motif" description="'KMSKS' region" evidence="13">
    <location>
        <begin position="269"/>
        <end position="273"/>
    </location>
</feature>
<dbReference type="InterPro" id="IPR015803">
    <property type="entry name" value="Cys-tRNA-ligase"/>
</dbReference>
<evidence type="ECO:0000256" key="4">
    <source>
        <dbReference type="ARBA" id="ARBA00022490"/>
    </source>
</evidence>
<comment type="similarity">
    <text evidence="2 13">Belongs to the class-I aminoacyl-tRNA synthetase family.</text>
</comment>
<dbReference type="SUPFAM" id="SSF52374">
    <property type="entry name" value="Nucleotidylyl transferase"/>
    <property type="match status" value="1"/>
</dbReference>
<feature type="binding site" evidence="13">
    <location>
        <position position="27"/>
    </location>
    <ligand>
        <name>Zn(2+)</name>
        <dbReference type="ChEBI" id="CHEBI:29105"/>
    </ligand>
</feature>
<evidence type="ECO:0000256" key="11">
    <source>
        <dbReference type="ARBA" id="ARBA00023146"/>
    </source>
</evidence>
<dbReference type="AlphaFoldDB" id="A0A7V3N5A9"/>
<dbReference type="GO" id="GO:0005524">
    <property type="term" value="F:ATP binding"/>
    <property type="evidence" value="ECO:0007669"/>
    <property type="project" value="UniProtKB-UniRule"/>
</dbReference>
<keyword evidence="6 13" id="KW-0479">Metal-binding</keyword>
<dbReference type="EC" id="6.1.1.16" evidence="13"/>
<evidence type="ECO:0000256" key="10">
    <source>
        <dbReference type="ARBA" id="ARBA00022917"/>
    </source>
</evidence>
<keyword evidence="8 13" id="KW-0862">Zinc</keyword>
<evidence type="ECO:0000256" key="14">
    <source>
        <dbReference type="SAM" id="Coils"/>
    </source>
</evidence>
<accession>A0A7V3N5A9</accession>
<proteinExistence type="inferred from homology"/>
<feature type="binding site" evidence="13">
    <location>
        <position position="241"/>
    </location>
    <ligand>
        <name>Zn(2+)</name>
        <dbReference type="ChEBI" id="CHEBI:29105"/>
    </ligand>
</feature>
<evidence type="ECO:0000256" key="3">
    <source>
        <dbReference type="ARBA" id="ARBA00011245"/>
    </source>
</evidence>
<dbReference type="PANTHER" id="PTHR10890:SF3">
    <property type="entry name" value="CYSTEINE--TRNA LIGASE, CYTOPLASMIC"/>
    <property type="match status" value="1"/>
</dbReference>
<dbReference type="InterPro" id="IPR024909">
    <property type="entry name" value="Cys-tRNA/MSH_ligase"/>
</dbReference>
<comment type="subunit">
    <text evidence="3 13">Monomer.</text>
</comment>
<feature type="binding site" evidence="13">
    <location>
        <position position="272"/>
    </location>
    <ligand>
        <name>ATP</name>
        <dbReference type="ChEBI" id="CHEBI:30616"/>
    </ligand>
</feature>
<comment type="cofactor">
    <cofactor evidence="13">
        <name>Zn(2+)</name>
        <dbReference type="ChEBI" id="CHEBI:29105"/>
    </cofactor>
    <text evidence="13">Binds 1 zinc ion per subunit.</text>
</comment>
<protein>
    <recommendedName>
        <fullName evidence="13">Cysteine--tRNA ligase</fullName>
        <ecNumber evidence="13">6.1.1.16</ecNumber>
    </recommendedName>
    <alternativeName>
        <fullName evidence="13">Cysteinyl-tRNA synthetase</fullName>
        <shortName evidence="13">CysRS</shortName>
    </alternativeName>
</protein>
<keyword evidence="7 13" id="KW-0547">Nucleotide-binding</keyword>
<keyword evidence="4 13" id="KW-0963">Cytoplasm</keyword>